<comment type="catalytic activity">
    <reaction evidence="8">
        <text>RNA(n) + a ribonucleoside 5'-triphosphate = RNA(n+1) + diphosphate</text>
        <dbReference type="Rhea" id="RHEA:21248"/>
        <dbReference type="Rhea" id="RHEA-COMP:14527"/>
        <dbReference type="Rhea" id="RHEA-COMP:17342"/>
        <dbReference type="ChEBI" id="CHEBI:33019"/>
        <dbReference type="ChEBI" id="CHEBI:61557"/>
        <dbReference type="ChEBI" id="CHEBI:140395"/>
        <dbReference type="EC" id="2.7.7.48"/>
    </reaction>
</comment>
<dbReference type="RefSeq" id="YP_010768823.1">
    <property type="nucleotide sequence ID" value="NC_073799.1"/>
</dbReference>
<feature type="binding site" evidence="9">
    <location>
        <position position="244"/>
    </location>
    <ligand>
        <name>Mg(2+)</name>
        <dbReference type="ChEBI" id="CHEBI:18420"/>
        <label>2</label>
    </ligand>
</feature>
<evidence type="ECO:0000256" key="4">
    <source>
        <dbReference type="ARBA" id="ARBA00022695"/>
    </source>
</evidence>
<feature type="domain" description="RdRp catalytic" evidence="10">
    <location>
        <begin position="229"/>
        <end position="360"/>
    </location>
</feature>
<keyword evidence="9" id="KW-0460">Magnesium</keyword>
<evidence type="ECO:0000256" key="2">
    <source>
        <dbReference type="ARBA" id="ARBA00022484"/>
    </source>
</evidence>
<accession>A0A8S5L5H9</accession>
<dbReference type="GO" id="GO:0039694">
    <property type="term" value="P:viral RNA genome replication"/>
    <property type="evidence" value="ECO:0007669"/>
    <property type="project" value="InterPro"/>
</dbReference>
<keyword evidence="6" id="KW-0693">Viral RNA replication</keyword>
<dbReference type="GeneID" id="80397022"/>
<dbReference type="GO" id="GO:0003968">
    <property type="term" value="F:RNA-directed RNA polymerase activity"/>
    <property type="evidence" value="ECO:0007669"/>
    <property type="project" value="UniProtKB-KW"/>
</dbReference>
<proteinExistence type="predicted"/>
<evidence type="ECO:0000313" key="11">
    <source>
        <dbReference type="EMBL" id="DAD52522.1"/>
    </source>
</evidence>
<sequence>MVDQDKHVLALQVAITSDMRPYIGEIGPRSFAAERLQERSLRKLVPTTPAAVKATEETALTTFLSMNARSAEWAWKQTQLSDELFDNELKYAFWRLLSGYTLGSNYLDACDLGPGASVGAKSNDLYTKLFGCTLTGTSSGLYMRYVASLQMNPTRLAAEKQRRRDYGPFEVVRGSSVSFVPKDFRTARVICTEPILNMLAQKAIGAYLESKLSQIYKINLSYQPAINNRLSKESSISHKMATLDLRSASDCISVAFAKWAFPADFVRCLLDARCSEAKLPNGEWVKLHMVSGMGNAFTFPLQTLIFATFVRTAYRLLDIDSVVSVFGDDIIVDERARALVVEQLERHGFIINTDKSFFGACDFRESCGGDWYQGVAVKPVYIKHLVSQEDFVSAFNRLRLWSIQHSIPMFRTLRLLRSWIEKPCYQPFGTAVGEGLMCTLQQAATRKAVQLDLEYGEISAVFKYKYRCKVAVKTYITDGSNPDGLVMFACSGRALPGGRDLLSEKSEKVKRFTSVLKTGSTSVWPSGLETAQALYK</sequence>
<keyword evidence="9" id="KW-0479">Metal-binding</keyword>
<dbReference type="InterPro" id="IPR005093">
    <property type="entry name" value="RNArep_beta"/>
</dbReference>
<keyword evidence="12" id="KW-1185">Reference proteome</keyword>
<keyword evidence="2 11" id="KW-0696">RNA-directed RNA polymerase</keyword>
<gene>
    <name evidence="11" type="primary">SRR5467139_1_3</name>
</gene>
<keyword evidence="4" id="KW-0548">Nucleotidyltransferase</keyword>
<dbReference type="PROSITE" id="PS50522">
    <property type="entry name" value="RDRP_PHAGE"/>
    <property type="match status" value="1"/>
</dbReference>
<dbReference type="SUPFAM" id="SSF56672">
    <property type="entry name" value="DNA/RNA polymerases"/>
    <property type="match status" value="1"/>
</dbReference>
<evidence type="ECO:0000256" key="9">
    <source>
        <dbReference type="PIRSR" id="PIRSR605093-1"/>
    </source>
</evidence>
<dbReference type="InterPro" id="IPR007096">
    <property type="entry name" value="RNA-dir_Rpol_cat_phage"/>
</dbReference>
<dbReference type="EC" id="2.7.7.48" evidence="1"/>
<keyword evidence="3" id="KW-0808">Transferase</keyword>
<dbReference type="KEGG" id="vg:80397022"/>
<evidence type="ECO:0000256" key="3">
    <source>
        <dbReference type="ARBA" id="ARBA00022679"/>
    </source>
</evidence>
<dbReference type="EMBL" id="BK014129">
    <property type="protein sequence ID" value="DAD52522.1"/>
    <property type="molecule type" value="Genomic_RNA"/>
</dbReference>
<evidence type="ECO:0000256" key="6">
    <source>
        <dbReference type="ARBA" id="ARBA00022953"/>
    </source>
</evidence>
<organism evidence="11 12">
    <name type="scientific">ssRNA phage SRR5467139_1</name>
    <dbReference type="NCBI Taxonomy" id="2786476"/>
    <lineage>
        <taxon>Viruses</taxon>
        <taxon>Riboviria</taxon>
        <taxon>Orthornavirae</taxon>
        <taxon>Lenarviricota</taxon>
        <taxon>Leviviricetes</taxon>
        <taxon>Norzivirales</taxon>
        <taxon>Atkinsviridae</taxon>
        <taxon>Kuhfotivirus</taxon>
        <taxon>Kuhfotivirus pelohabitans</taxon>
    </lineage>
</organism>
<evidence type="ECO:0000256" key="7">
    <source>
        <dbReference type="ARBA" id="ARBA00030248"/>
    </source>
</evidence>
<evidence type="ECO:0000256" key="5">
    <source>
        <dbReference type="ARBA" id="ARBA00022741"/>
    </source>
</evidence>
<evidence type="ECO:0000259" key="10">
    <source>
        <dbReference type="PROSITE" id="PS50522"/>
    </source>
</evidence>
<dbReference type="Pfam" id="PF03431">
    <property type="entry name" value="RNA_replicase_B"/>
    <property type="match status" value="1"/>
</dbReference>
<evidence type="ECO:0000256" key="1">
    <source>
        <dbReference type="ARBA" id="ARBA00012494"/>
    </source>
</evidence>
<feature type="binding site" evidence="9">
    <location>
        <position position="328"/>
    </location>
    <ligand>
        <name>Mg(2+)</name>
        <dbReference type="ChEBI" id="CHEBI:18420"/>
        <label>2</label>
    </ligand>
</feature>
<protein>
    <recommendedName>
        <fullName evidence="1">RNA-directed RNA polymerase</fullName>
        <ecNumber evidence="1">2.7.7.48</ecNumber>
    </recommendedName>
    <alternativeName>
        <fullName evidence="7">RNA replicase beta chain</fullName>
    </alternativeName>
</protein>
<reference evidence="11" key="1">
    <citation type="submission" date="2020-09" db="EMBL/GenBank/DDBJ databases">
        <title>Leviviricetes taxonomy.</title>
        <authorList>
            <person name="Stockdale S.R."/>
            <person name="Callanan J."/>
            <person name="Adriaenssens E.M."/>
            <person name="Kuhn J.H."/>
            <person name="Rumnieks J."/>
            <person name="Shkoporov A."/>
            <person name="Draper L.A."/>
            <person name="Ross P."/>
            <person name="Hill C."/>
        </authorList>
    </citation>
    <scope>NUCLEOTIDE SEQUENCE</scope>
</reference>
<evidence type="ECO:0000313" key="12">
    <source>
        <dbReference type="Proteomes" id="UP000679859"/>
    </source>
</evidence>
<evidence type="ECO:0000256" key="8">
    <source>
        <dbReference type="ARBA" id="ARBA00048744"/>
    </source>
</evidence>
<name>A0A8S5L5H9_9VIRU</name>
<dbReference type="InterPro" id="IPR043502">
    <property type="entry name" value="DNA/RNA_pol_sf"/>
</dbReference>
<feature type="binding site" evidence="9">
    <location>
        <position position="329"/>
    </location>
    <ligand>
        <name>Mg(2+)</name>
        <dbReference type="ChEBI" id="CHEBI:18420"/>
        <label>2</label>
    </ligand>
</feature>
<dbReference type="Proteomes" id="UP000679859">
    <property type="component" value="Segment"/>
</dbReference>
<dbReference type="GO" id="GO:0046872">
    <property type="term" value="F:metal ion binding"/>
    <property type="evidence" value="ECO:0007669"/>
    <property type="project" value="UniProtKB-KW"/>
</dbReference>
<keyword evidence="5" id="KW-0547">Nucleotide-binding</keyword>
<dbReference type="GO" id="GO:0000166">
    <property type="term" value="F:nucleotide binding"/>
    <property type="evidence" value="ECO:0007669"/>
    <property type="project" value="UniProtKB-KW"/>
</dbReference>
<comment type="cofactor">
    <cofactor evidence="9">
        <name>Mg(2+)</name>
        <dbReference type="ChEBI" id="CHEBI:18420"/>
    </cofactor>
    <text evidence="9">Binds 2 Mg(2+) per subunit.</text>
</comment>